<dbReference type="Pfam" id="PF00067">
    <property type="entry name" value="p450"/>
    <property type="match status" value="1"/>
</dbReference>
<dbReference type="InterPro" id="IPR036396">
    <property type="entry name" value="Cyt_P450_sf"/>
</dbReference>
<dbReference type="GO" id="GO:0036199">
    <property type="term" value="F:cholest-4-en-3-one 26-monooxygenase activity"/>
    <property type="evidence" value="ECO:0007669"/>
    <property type="project" value="TreeGrafter"/>
</dbReference>
<evidence type="ECO:0000313" key="11">
    <source>
        <dbReference type="Proteomes" id="UP000515292"/>
    </source>
</evidence>
<keyword evidence="2 8" id="KW-0349">Heme</keyword>
<feature type="region of interest" description="Disordered" evidence="9">
    <location>
        <begin position="63"/>
        <end position="100"/>
    </location>
</feature>
<name>A0A7G5IJI0_9SPHN</name>
<dbReference type="AlphaFoldDB" id="A0A7G5IJI0"/>
<dbReference type="Proteomes" id="UP000515292">
    <property type="component" value="Chromosome"/>
</dbReference>
<evidence type="ECO:0000256" key="6">
    <source>
        <dbReference type="ARBA" id="ARBA00023033"/>
    </source>
</evidence>
<evidence type="ECO:0000256" key="7">
    <source>
        <dbReference type="ARBA" id="ARBA00043906"/>
    </source>
</evidence>
<dbReference type="SUPFAM" id="SSF48264">
    <property type="entry name" value="Cytochrome P450"/>
    <property type="match status" value="1"/>
</dbReference>
<dbReference type="KEGG" id="sand:H3309_03210"/>
<comment type="function">
    <text evidence="7">Cytochromes P450 are a group of heme-thiolate monooxygenases. They oxidize a variety of structurally unrelated compounds, including steroids, fatty acids, and xenobiotics.</text>
</comment>
<dbReference type="InterPro" id="IPR002397">
    <property type="entry name" value="Cyt_P450_B"/>
</dbReference>
<dbReference type="FunFam" id="1.10.630.10:FF:000018">
    <property type="entry name" value="Cytochrome P450 monooxygenase"/>
    <property type="match status" value="1"/>
</dbReference>
<comment type="similarity">
    <text evidence="1 8">Belongs to the cytochrome P450 family.</text>
</comment>
<dbReference type="RefSeq" id="WP_182297345.1">
    <property type="nucleotide sequence ID" value="NZ_CP059851.1"/>
</dbReference>
<keyword evidence="4 8" id="KW-0560">Oxidoreductase</keyword>
<organism evidence="10 11">
    <name type="scientific">Sandaracinobacteroides saxicola</name>
    <dbReference type="NCBI Taxonomy" id="2759707"/>
    <lineage>
        <taxon>Bacteria</taxon>
        <taxon>Pseudomonadati</taxon>
        <taxon>Pseudomonadota</taxon>
        <taxon>Alphaproteobacteria</taxon>
        <taxon>Sphingomonadales</taxon>
        <taxon>Sphingosinicellaceae</taxon>
        <taxon>Sandaracinobacteroides</taxon>
    </lineage>
</organism>
<evidence type="ECO:0000256" key="1">
    <source>
        <dbReference type="ARBA" id="ARBA00010617"/>
    </source>
</evidence>
<keyword evidence="6 8" id="KW-0503">Monooxygenase</keyword>
<evidence type="ECO:0000256" key="8">
    <source>
        <dbReference type="RuleBase" id="RU000461"/>
    </source>
</evidence>
<dbReference type="GO" id="GO:0008395">
    <property type="term" value="F:steroid hydroxylase activity"/>
    <property type="evidence" value="ECO:0007669"/>
    <property type="project" value="TreeGrafter"/>
</dbReference>
<reference evidence="10 11" key="1">
    <citation type="submission" date="2020-07" db="EMBL/GenBank/DDBJ databases">
        <title>Complete genome sequence for Sandaracinobacter sp. M6.</title>
        <authorList>
            <person name="Tang Y."/>
            <person name="Liu Q."/>
            <person name="Guo Z."/>
            <person name="Lei P."/>
            <person name="Huang B."/>
        </authorList>
    </citation>
    <scope>NUCLEOTIDE SEQUENCE [LARGE SCALE GENOMIC DNA]</scope>
    <source>
        <strain evidence="10 11">M6</strain>
    </source>
</reference>
<proteinExistence type="inferred from homology"/>
<protein>
    <submittedName>
        <fullName evidence="10">Cytochrome P450</fullName>
    </submittedName>
</protein>
<dbReference type="GO" id="GO:0005506">
    <property type="term" value="F:iron ion binding"/>
    <property type="evidence" value="ECO:0007669"/>
    <property type="project" value="InterPro"/>
</dbReference>
<dbReference type="PANTHER" id="PTHR46696">
    <property type="entry name" value="P450, PUTATIVE (EUROFUNG)-RELATED"/>
    <property type="match status" value="1"/>
</dbReference>
<evidence type="ECO:0000256" key="3">
    <source>
        <dbReference type="ARBA" id="ARBA00022723"/>
    </source>
</evidence>
<keyword evidence="5 8" id="KW-0408">Iron</keyword>
<evidence type="ECO:0000256" key="2">
    <source>
        <dbReference type="ARBA" id="ARBA00022617"/>
    </source>
</evidence>
<dbReference type="InterPro" id="IPR017972">
    <property type="entry name" value="Cyt_P450_CS"/>
</dbReference>
<dbReference type="InterPro" id="IPR001128">
    <property type="entry name" value="Cyt_P450"/>
</dbReference>
<dbReference type="PRINTS" id="PR00359">
    <property type="entry name" value="BP450"/>
</dbReference>
<dbReference type="Gene3D" id="1.10.630.10">
    <property type="entry name" value="Cytochrome P450"/>
    <property type="match status" value="1"/>
</dbReference>
<keyword evidence="3 8" id="KW-0479">Metal-binding</keyword>
<dbReference type="PROSITE" id="PS00086">
    <property type="entry name" value="CYTOCHROME_P450"/>
    <property type="match status" value="1"/>
</dbReference>
<dbReference type="GO" id="GO:0020037">
    <property type="term" value="F:heme binding"/>
    <property type="evidence" value="ECO:0007669"/>
    <property type="project" value="InterPro"/>
</dbReference>
<evidence type="ECO:0000313" key="10">
    <source>
        <dbReference type="EMBL" id="QMW23522.1"/>
    </source>
</evidence>
<keyword evidence="11" id="KW-1185">Reference proteome</keyword>
<dbReference type="GO" id="GO:0006707">
    <property type="term" value="P:cholesterol catabolic process"/>
    <property type="evidence" value="ECO:0007669"/>
    <property type="project" value="TreeGrafter"/>
</dbReference>
<evidence type="ECO:0000256" key="9">
    <source>
        <dbReference type="SAM" id="MobiDB-lite"/>
    </source>
</evidence>
<gene>
    <name evidence="10" type="ORF">H3309_03210</name>
</gene>
<dbReference type="PANTHER" id="PTHR46696:SF4">
    <property type="entry name" value="BIOTIN BIOSYNTHESIS CYTOCHROME P450"/>
    <property type="match status" value="1"/>
</dbReference>
<evidence type="ECO:0000256" key="5">
    <source>
        <dbReference type="ARBA" id="ARBA00023004"/>
    </source>
</evidence>
<evidence type="ECO:0000256" key="4">
    <source>
        <dbReference type="ARBA" id="ARBA00023002"/>
    </source>
</evidence>
<dbReference type="EMBL" id="CP059851">
    <property type="protein sequence ID" value="QMW23522.1"/>
    <property type="molecule type" value="Genomic_DNA"/>
</dbReference>
<sequence length="394" mass="43623">MATAALAHPPIDLLDTSVFARRQEAALFRRLRDRAPPFWNPEPGGQGFWNLTRHADVVTAARDNRRLGSGRGTQIKDKRAEGHGHPSVHNADQPIHGPLRAPGLDAFRRAAMARHGDRIATIVDRLIDAAPVNRPFDFVETIALQLPMIVIAEVLGVPDADAPQLTRWANAMSDVHATDTEQAEARAALFRYFRTLADGKRLSPADDVASALAGHFDGPHRDEILDAYFMLLTVAGNETTRFLLAEGLEALVETPGALDRLRADPTLVGSCVEEMCRFVSPVLQMRRTAMEDMTLCDQPIRAGDKVVLWFNSANRDERVFADPDIFDPGRHPNPHVGFGAGAHFCIGAHLARLETRLFLESFLRRIARVAIVEPATRNPSNWFAATHRLMVEWA</sequence>
<feature type="compositionally biased region" description="Basic and acidic residues" evidence="9">
    <location>
        <begin position="74"/>
        <end position="84"/>
    </location>
</feature>
<accession>A0A7G5IJI0</accession>